<dbReference type="InterPro" id="IPR000719">
    <property type="entry name" value="Prot_kinase_dom"/>
</dbReference>
<dbReference type="PROSITE" id="PS00107">
    <property type="entry name" value="PROTEIN_KINASE_ATP"/>
    <property type="match status" value="1"/>
</dbReference>
<dbReference type="GO" id="GO:0005737">
    <property type="term" value="C:cytoplasm"/>
    <property type="evidence" value="ECO:0007669"/>
    <property type="project" value="TreeGrafter"/>
</dbReference>
<evidence type="ECO:0000256" key="8">
    <source>
        <dbReference type="SAM" id="MobiDB-lite"/>
    </source>
</evidence>
<evidence type="ECO:0000256" key="5">
    <source>
        <dbReference type="ARBA" id="ARBA00037982"/>
    </source>
</evidence>
<dbReference type="SMART" id="SM00220">
    <property type="entry name" value="S_TKc"/>
    <property type="match status" value="1"/>
</dbReference>
<evidence type="ECO:0000256" key="6">
    <source>
        <dbReference type="PROSITE-ProRule" id="PRU00266"/>
    </source>
</evidence>
<dbReference type="InterPro" id="IPR050339">
    <property type="entry name" value="CC_SR_Kinase"/>
</dbReference>
<organism evidence="11 12">
    <name type="scientific">Chiloscyllium punctatum</name>
    <name type="common">Brownbanded bambooshark</name>
    <name type="synonym">Hemiscyllium punctatum</name>
    <dbReference type="NCBI Taxonomy" id="137246"/>
    <lineage>
        <taxon>Eukaryota</taxon>
        <taxon>Metazoa</taxon>
        <taxon>Chordata</taxon>
        <taxon>Craniata</taxon>
        <taxon>Vertebrata</taxon>
        <taxon>Chondrichthyes</taxon>
        <taxon>Elasmobranchii</taxon>
        <taxon>Galeomorphii</taxon>
        <taxon>Galeoidea</taxon>
        <taxon>Orectolobiformes</taxon>
        <taxon>Hemiscylliidae</taxon>
        <taxon>Chiloscyllium</taxon>
    </lineage>
</organism>
<feature type="domain" description="DRBM" evidence="10">
    <location>
        <begin position="1"/>
        <end position="77"/>
    </location>
</feature>
<dbReference type="PROSITE" id="PS00108">
    <property type="entry name" value="PROTEIN_KINASE_ST"/>
    <property type="match status" value="1"/>
</dbReference>
<dbReference type="PANTHER" id="PTHR11042">
    <property type="entry name" value="EUKARYOTIC TRANSLATION INITIATION FACTOR 2-ALPHA KINASE EIF2-ALPHA KINASE -RELATED"/>
    <property type="match status" value="1"/>
</dbReference>
<keyword evidence="4 7" id="KW-0067">ATP-binding</keyword>
<accession>A0A401RG48</accession>
<dbReference type="OMA" id="KIACEMM"/>
<keyword evidence="3" id="KW-0418">Kinase</keyword>
<evidence type="ECO:0000313" key="12">
    <source>
        <dbReference type="Proteomes" id="UP000287033"/>
    </source>
</evidence>
<dbReference type="GO" id="GO:0005634">
    <property type="term" value="C:nucleus"/>
    <property type="evidence" value="ECO:0007669"/>
    <property type="project" value="TreeGrafter"/>
</dbReference>
<dbReference type="STRING" id="137246.A0A401RG48"/>
<dbReference type="Pfam" id="PF00069">
    <property type="entry name" value="Pkinase"/>
    <property type="match status" value="1"/>
</dbReference>
<dbReference type="InterPro" id="IPR011009">
    <property type="entry name" value="Kinase-like_dom_sf"/>
</dbReference>
<proteinExistence type="inferred from homology"/>
<dbReference type="AlphaFoldDB" id="A0A401RG48"/>
<feature type="binding site" evidence="7">
    <location>
        <position position="305"/>
    </location>
    <ligand>
        <name>ATP</name>
        <dbReference type="ChEBI" id="CHEBI:30616"/>
    </ligand>
</feature>
<dbReference type="GO" id="GO:0005524">
    <property type="term" value="F:ATP binding"/>
    <property type="evidence" value="ECO:0007669"/>
    <property type="project" value="UniProtKB-UniRule"/>
</dbReference>
<feature type="region of interest" description="Disordered" evidence="8">
    <location>
        <begin position="199"/>
        <end position="239"/>
    </location>
</feature>
<keyword evidence="2 7" id="KW-0547">Nucleotide-binding</keyword>
<keyword evidence="1" id="KW-0808">Transferase</keyword>
<feature type="domain" description="Protein kinase" evidence="9">
    <location>
        <begin position="276"/>
        <end position="530"/>
    </location>
</feature>
<feature type="compositionally biased region" description="Polar residues" evidence="8">
    <location>
        <begin position="214"/>
        <end position="228"/>
    </location>
</feature>
<evidence type="ECO:0000256" key="4">
    <source>
        <dbReference type="ARBA" id="ARBA00022840"/>
    </source>
</evidence>
<comment type="caution">
    <text evidence="11">The sequence shown here is derived from an EMBL/GenBank/DDBJ whole genome shotgun (WGS) entry which is preliminary data.</text>
</comment>
<dbReference type="SUPFAM" id="SSF54768">
    <property type="entry name" value="dsRNA-binding domain-like"/>
    <property type="match status" value="2"/>
</dbReference>
<dbReference type="Gene3D" id="3.30.160.20">
    <property type="match status" value="2"/>
</dbReference>
<feature type="domain" description="DRBM" evidence="10">
    <location>
        <begin position="94"/>
        <end position="163"/>
    </location>
</feature>
<evidence type="ECO:0000259" key="10">
    <source>
        <dbReference type="PROSITE" id="PS50137"/>
    </source>
</evidence>
<dbReference type="EMBL" id="BEZZ01001290">
    <property type="protein sequence ID" value="GCC17119.1"/>
    <property type="molecule type" value="Genomic_DNA"/>
</dbReference>
<dbReference type="Proteomes" id="UP000287033">
    <property type="component" value="Unassembled WGS sequence"/>
</dbReference>
<name>A0A401RG48_CHIPU</name>
<dbReference type="CDD" id="cd20314">
    <property type="entry name" value="DSRM_EIF2AK2"/>
    <property type="match status" value="1"/>
</dbReference>
<feature type="compositionally biased region" description="Acidic residues" evidence="8">
    <location>
        <begin position="201"/>
        <end position="212"/>
    </location>
</feature>
<dbReference type="PROSITE" id="PS50137">
    <property type="entry name" value="DS_RBD"/>
    <property type="match status" value="2"/>
</dbReference>
<keyword evidence="6" id="KW-0694">RNA-binding</keyword>
<dbReference type="PROSITE" id="PS50011">
    <property type="entry name" value="PROTEIN_KINASE_DOM"/>
    <property type="match status" value="1"/>
</dbReference>
<dbReference type="Pfam" id="PF00035">
    <property type="entry name" value="dsrm"/>
    <property type="match status" value="2"/>
</dbReference>
<dbReference type="GO" id="GO:0003723">
    <property type="term" value="F:RNA binding"/>
    <property type="evidence" value="ECO:0007669"/>
    <property type="project" value="UniProtKB-UniRule"/>
</dbReference>
<dbReference type="CDD" id="cd13996">
    <property type="entry name" value="STKc_EIF2AK"/>
    <property type="match status" value="1"/>
</dbReference>
<dbReference type="GO" id="GO:0004694">
    <property type="term" value="F:eukaryotic translation initiation factor 2alpha kinase activity"/>
    <property type="evidence" value="ECO:0007669"/>
    <property type="project" value="TreeGrafter"/>
</dbReference>
<protein>
    <recommendedName>
        <fullName evidence="13">Interferon-induced, double-stranded RNA-activated protein kinase</fullName>
    </recommendedName>
</protein>
<keyword evidence="12" id="KW-1185">Reference proteome</keyword>
<dbReference type="SUPFAM" id="SSF56112">
    <property type="entry name" value="Protein kinase-like (PK-like)"/>
    <property type="match status" value="1"/>
</dbReference>
<comment type="similarity">
    <text evidence="5">Belongs to the protein kinase superfamily. Ser/Thr protein kinase family. GCN2 subfamily.</text>
</comment>
<dbReference type="InterPro" id="IPR014720">
    <property type="entry name" value="dsRBD_dom"/>
</dbReference>
<dbReference type="SMART" id="SM00358">
    <property type="entry name" value="DSRM"/>
    <property type="match status" value="2"/>
</dbReference>
<evidence type="ECO:0000256" key="7">
    <source>
        <dbReference type="PROSITE-ProRule" id="PRU10141"/>
    </source>
</evidence>
<sequence length="530" mass="60409">MATSSPPLYKAVEQLQLHANKIGKTLKWECKQFGPPHDIVFIFNAMIDEETFPEAKGKTKKEAKHNAAKLALEKLNIDLTDGGSFRISPASMGNYISKLNEYGQKKGIHLEYRFKQLDTGMDHVQKFACNVFMDKKEYPLGYGRNKQEAKHEAALLAYEEISELPSLSENVRKLNVENEEQHKNAAEDSTDQNLKRFVEDQSSEVEKSDDEFISTVSMDNESNSTSQDGFSSKDSEKSDGSSFILFMDSKEAPHSRAMMNNKNGQDQGLEVKIDGFSQFEEIGGGAFGHVYKAKNNVDGQYYAIKEVSMQNEKTKREAESLAKTEHRNIVRYHTSWIGKSCRKGRHFKESLFIQMELYEKNLKEWMLEHQNNQSTQNGVIMNIIHQLLDGVIYIHQNKMIHRDLKPANIFLKGEIIKIGDFGLVTTMNEQESLTRHVGTPLYMSPEQLSGEDYNHKVDIYALGLIFFELLFMCHGTAMEKSKIWSDVRKGNFPPCCLKDSEVKISIIQNMLSQAASERPEANQVKENLEL</sequence>
<evidence type="ECO:0000256" key="2">
    <source>
        <dbReference type="ARBA" id="ARBA00022741"/>
    </source>
</evidence>
<dbReference type="Gene3D" id="3.30.200.20">
    <property type="entry name" value="Phosphorylase Kinase, domain 1"/>
    <property type="match status" value="1"/>
</dbReference>
<reference evidence="11 12" key="1">
    <citation type="journal article" date="2018" name="Nat. Ecol. Evol.">
        <title>Shark genomes provide insights into elasmobranch evolution and the origin of vertebrates.</title>
        <authorList>
            <person name="Hara Y"/>
            <person name="Yamaguchi K"/>
            <person name="Onimaru K"/>
            <person name="Kadota M"/>
            <person name="Koyanagi M"/>
            <person name="Keeley SD"/>
            <person name="Tatsumi K"/>
            <person name="Tanaka K"/>
            <person name="Motone F"/>
            <person name="Kageyama Y"/>
            <person name="Nozu R"/>
            <person name="Adachi N"/>
            <person name="Nishimura O"/>
            <person name="Nakagawa R"/>
            <person name="Tanegashima C"/>
            <person name="Kiyatake I"/>
            <person name="Matsumoto R"/>
            <person name="Murakumo K"/>
            <person name="Nishida K"/>
            <person name="Terakita A"/>
            <person name="Kuratani S"/>
            <person name="Sato K"/>
            <person name="Hyodo S Kuraku.S."/>
        </authorList>
    </citation>
    <scope>NUCLEOTIDE SEQUENCE [LARGE SCALE GENOMIC DNA]</scope>
</reference>
<evidence type="ECO:0008006" key="13">
    <source>
        <dbReference type="Google" id="ProtNLM"/>
    </source>
</evidence>
<dbReference type="OrthoDB" id="341578at2759"/>
<evidence type="ECO:0000256" key="1">
    <source>
        <dbReference type="ARBA" id="ARBA00022679"/>
    </source>
</evidence>
<dbReference type="PANTHER" id="PTHR11042:SF194">
    <property type="entry name" value="DOUBLE-STRANDED RNA ACTIVATED PROTEIN KINASE"/>
    <property type="match status" value="1"/>
</dbReference>
<dbReference type="InterPro" id="IPR017441">
    <property type="entry name" value="Protein_kinase_ATP_BS"/>
</dbReference>
<gene>
    <name evidence="11" type="ORF">chiPu_0017455</name>
</gene>
<evidence type="ECO:0000256" key="3">
    <source>
        <dbReference type="ARBA" id="ARBA00022777"/>
    </source>
</evidence>
<evidence type="ECO:0000259" key="9">
    <source>
        <dbReference type="PROSITE" id="PS50011"/>
    </source>
</evidence>
<evidence type="ECO:0000313" key="11">
    <source>
        <dbReference type="EMBL" id="GCC17119.1"/>
    </source>
</evidence>
<dbReference type="InterPro" id="IPR008271">
    <property type="entry name" value="Ser/Thr_kinase_AS"/>
</dbReference>
<dbReference type="Gene3D" id="1.10.510.10">
    <property type="entry name" value="Transferase(Phosphotransferase) domain 1"/>
    <property type="match status" value="1"/>
</dbReference>